<dbReference type="SMART" id="SM00382">
    <property type="entry name" value="AAA"/>
    <property type="match status" value="1"/>
</dbReference>
<gene>
    <name evidence="5" type="ORF">FLK61_24100</name>
</gene>
<keyword evidence="6" id="KW-1185">Reference proteome</keyword>
<dbReference type="GO" id="GO:0016887">
    <property type="term" value="F:ATP hydrolysis activity"/>
    <property type="evidence" value="ECO:0007669"/>
    <property type="project" value="InterPro"/>
</dbReference>
<name>A0A859FAR9_9BACI</name>
<reference evidence="6" key="1">
    <citation type="submission" date="2019-07" db="EMBL/GenBank/DDBJ databases">
        <title>Bacillus alkalisoli sp. nov. isolated from saline soil.</title>
        <authorList>
            <person name="Sun J.-Q."/>
            <person name="Xu L."/>
        </authorList>
    </citation>
    <scope>NUCLEOTIDE SEQUENCE [LARGE SCALE GENOMIC DNA]</scope>
    <source>
        <strain evidence="6">M4U3P1</strain>
    </source>
</reference>
<dbReference type="RefSeq" id="WP_176007917.1">
    <property type="nucleotide sequence ID" value="NZ_CP041372.2"/>
</dbReference>
<dbReference type="SUPFAM" id="SSF52540">
    <property type="entry name" value="P-loop containing nucleoside triphosphate hydrolases"/>
    <property type="match status" value="1"/>
</dbReference>
<dbReference type="PANTHER" id="PTHR42939:SF3">
    <property type="entry name" value="ABC TRANSPORTER ATP-BINDING COMPONENT"/>
    <property type="match status" value="1"/>
</dbReference>
<dbReference type="PANTHER" id="PTHR42939">
    <property type="entry name" value="ABC TRANSPORTER ATP-BINDING PROTEIN ALBC-RELATED"/>
    <property type="match status" value="1"/>
</dbReference>
<dbReference type="GO" id="GO:0005524">
    <property type="term" value="F:ATP binding"/>
    <property type="evidence" value="ECO:0007669"/>
    <property type="project" value="UniProtKB-KW"/>
</dbReference>
<keyword evidence="2" id="KW-0547">Nucleotide-binding</keyword>
<feature type="domain" description="ABC transporter" evidence="4">
    <location>
        <begin position="2"/>
        <end position="230"/>
    </location>
</feature>
<evidence type="ECO:0000256" key="1">
    <source>
        <dbReference type="ARBA" id="ARBA00022448"/>
    </source>
</evidence>
<sequence>MTAPLAINKVTKTIDDFQLHINNLHIEEGTITAIIGANGAGKSTLFKMIMNLVKQESGSIQVYGESVNAQEDSWKQHIAYQAQTLHGYDAFTGKMLGTLMSDIYPNWDEALYRSLSQKLDVPLNKRVKKLSPGVKTKLNIALTLAKNTPFLLLDEPTAAMDIPSRTYFLDTLLQVTEERNKTVVFASHQADDIKKLADYLVFLQDGKASELFEKDTFTSSYRQFWLKDEPETSIPGEIQRTYKKVILSNDPDATLDYITHNNLEVMDEQVPELEDIIPLLLTKGE</sequence>
<dbReference type="CDD" id="cd03230">
    <property type="entry name" value="ABC_DR_subfamily_A"/>
    <property type="match status" value="1"/>
</dbReference>
<protein>
    <submittedName>
        <fullName evidence="5">ABC transporter ATP-binding protein</fullName>
    </submittedName>
</protein>
<organism evidence="5 6">
    <name type="scientific">Paenalkalicoccus suaedae</name>
    <dbReference type="NCBI Taxonomy" id="2592382"/>
    <lineage>
        <taxon>Bacteria</taxon>
        <taxon>Bacillati</taxon>
        <taxon>Bacillota</taxon>
        <taxon>Bacilli</taxon>
        <taxon>Bacillales</taxon>
        <taxon>Bacillaceae</taxon>
        <taxon>Paenalkalicoccus</taxon>
    </lineage>
</organism>
<dbReference type="Pfam" id="PF00005">
    <property type="entry name" value="ABC_tran"/>
    <property type="match status" value="1"/>
</dbReference>
<dbReference type="EMBL" id="CP041372">
    <property type="protein sequence ID" value="QKS69872.1"/>
    <property type="molecule type" value="Genomic_DNA"/>
</dbReference>
<proteinExistence type="predicted"/>
<accession>A0A859FAR9</accession>
<dbReference type="KEGG" id="psua:FLK61_24100"/>
<keyword evidence="3 5" id="KW-0067">ATP-binding</keyword>
<dbReference type="AlphaFoldDB" id="A0A859FAR9"/>
<keyword evidence="1" id="KW-0813">Transport</keyword>
<evidence type="ECO:0000259" key="4">
    <source>
        <dbReference type="PROSITE" id="PS50893"/>
    </source>
</evidence>
<evidence type="ECO:0000313" key="6">
    <source>
        <dbReference type="Proteomes" id="UP000318138"/>
    </source>
</evidence>
<dbReference type="PROSITE" id="PS50893">
    <property type="entry name" value="ABC_TRANSPORTER_2"/>
    <property type="match status" value="1"/>
</dbReference>
<dbReference type="Gene3D" id="3.40.50.300">
    <property type="entry name" value="P-loop containing nucleotide triphosphate hydrolases"/>
    <property type="match status" value="1"/>
</dbReference>
<dbReference type="InterPro" id="IPR027417">
    <property type="entry name" value="P-loop_NTPase"/>
</dbReference>
<evidence type="ECO:0000313" key="5">
    <source>
        <dbReference type="EMBL" id="QKS69872.1"/>
    </source>
</evidence>
<dbReference type="Proteomes" id="UP000318138">
    <property type="component" value="Chromosome"/>
</dbReference>
<dbReference type="InterPro" id="IPR051782">
    <property type="entry name" value="ABC_Transporter_VariousFunc"/>
</dbReference>
<dbReference type="InterPro" id="IPR003593">
    <property type="entry name" value="AAA+_ATPase"/>
</dbReference>
<dbReference type="InterPro" id="IPR003439">
    <property type="entry name" value="ABC_transporter-like_ATP-bd"/>
</dbReference>
<evidence type="ECO:0000256" key="2">
    <source>
        <dbReference type="ARBA" id="ARBA00022741"/>
    </source>
</evidence>
<evidence type="ECO:0000256" key="3">
    <source>
        <dbReference type="ARBA" id="ARBA00022840"/>
    </source>
</evidence>